<name>A0A7S8CBA0_9BACI</name>
<evidence type="ECO:0000313" key="2">
    <source>
        <dbReference type="Proteomes" id="UP000593626"/>
    </source>
</evidence>
<proteinExistence type="predicted"/>
<evidence type="ECO:0000313" key="1">
    <source>
        <dbReference type="EMBL" id="QPC46814.1"/>
    </source>
</evidence>
<dbReference type="Proteomes" id="UP000593626">
    <property type="component" value="Chromosome"/>
</dbReference>
<organism evidence="1 2">
    <name type="scientific">Mangrovibacillus cuniculi</name>
    <dbReference type="NCBI Taxonomy" id="2593652"/>
    <lineage>
        <taxon>Bacteria</taxon>
        <taxon>Bacillati</taxon>
        <taxon>Bacillota</taxon>
        <taxon>Bacilli</taxon>
        <taxon>Bacillales</taxon>
        <taxon>Bacillaceae</taxon>
        <taxon>Mangrovibacillus</taxon>
    </lineage>
</organism>
<sequence>MSSYSKNAFDVTIELLKLANQHGAVDQHNIEELFLRYYATVTVAEGLSFEDIEHYAIPELRNKGNY</sequence>
<gene>
    <name evidence="1" type="ORF">G8O30_07480</name>
</gene>
<dbReference type="RefSeq" id="WP_239674351.1">
    <property type="nucleotide sequence ID" value="NZ_CP049742.1"/>
</dbReference>
<dbReference type="EMBL" id="CP049742">
    <property type="protein sequence ID" value="QPC46814.1"/>
    <property type="molecule type" value="Genomic_DNA"/>
</dbReference>
<keyword evidence="2" id="KW-1185">Reference proteome</keyword>
<dbReference type="AlphaFoldDB" id="A0A7S8CBA0"/>
<dbReference type="KEGG" id="mcui:G8O30_07480"/>
<protein>
    <submittedName>
        <fullName evidence="1">Uncharacterized protein</fullName>
    </submittedName>
</protein>
<accession>A0A7S8CBA0</accession>
<reference evidence="1 2" key="1">
    <citation type="submission" date="2019-07" db="EMBL/GenBank/DDBJ databases">
        <title>Genome sequence of 2 isolates from Red Sea Mangroves.</title>
        <authorList>
            <person name="Sefrji F."/>
            <person name="Michoud G."/>
            <person name="Merlino G."/>
            <person name="Daffonchio D."/>
        </authorList>
    </citation>
    <scope>NUCLEOTIDE SEQUENCE [LARGE SCALE GENOMIC DNA]</scope>
    <source>
        <strain evidence="1 2">R1DC41</strain>
    </source>
</reference>